<dbReference type="Proteomes" id="UP000728185">
    <property type="component" value="Unassembled WGS sequence"/>
</dbReference>
<evidence type="ECO:0000313" key="2">
    <source>
        <dbReference type="Proteomes" id="UP000728185"/>
    </source>
</evidence>
<reference evidence="1" key="1">
    <citation type="submission" date="2019-05" db="EMBL/GenBank/DDBJ databases">
        <title>Annotation for the trematode Fasciolopsis buski.</title>
        <authorList>
            <person name="Choi Y.-J."/>
        </authorList>
    </citation>
    <scope>NUCLEOTIDE SEQUENCE</scope>
    <source>
        <strain evidence="1">HT</strain>
        <tissue evidence="1">Whole worm</tissue>
    </source>
</reference>
<accession>A0A8E0RK85</accession>
<sequence length="125" mass="14103">MYKDAFDLVLRLLCSDDNEHKSGNSDVANSSDQGKIVDIMENWQITLTEKFRLSKCDTLVLDALYVCSGVVLSATYEDISLSQSVHKVSEQLRSLQYRVLLGLEEQLECVEVKCYGLVANNVTEY</sequence>
<protein>
    <submittedName>
        <fullName evidence="1">Uncharacterized protein</fullName>
    </submittedName>
</protein>
<gene>
    <name evidence="1" type="ORF">FBUS_10134</name>
</gene>
<proteinExistence type="predicted"/>
<evidence type="ECO:0000313" key="1">
    <source>
        <dbReference type="EMBL" id="KAA0183707.1"/>
    </source>
</evidence>
<dbReference type="AlphaFoldDB" id="A0A8E0RK85"/>
<dbReference type="OrthoDB" id="10254073at2759"/>
<comment type="caution">
    <text evidence="1">The sequence shown here is derived from an EMBL/GenBank/DDBJ whole genome shotgun (WGS) entry which is preliminary data.</text>
</comment>
<name>A0A8E0RK85_9TREM</name>
<dbReference type="EMBL" id="LUCM01011615">
    <property type="protein sequence ID" value="KAA0183707.1"/>
    <property type="molecule type" value="Genomic_DNA"/>
</dbReference>
<keyword evidence="2" id="KW-1185">Reference proteome</keyword>
<organism evidence="1 2">
    <name type="scientific">Fasciolopsis buskii</name>
    <dbReference type="NCBI Taxonomy" id="27845"/>
    <lineage>
        <taxon>Eukaryota</taxon>
        <taxon>Metazoa</taxon>
        <taxon>Spiralia</taxon>
        <taxon>Lophotrochozoa</taxon>
        <taxon>Platyhelminthes</taxon>
        <taxon>Trematoda</taxon>
        <taxon>Digenea</taxon>
        <taxon>Plagiorchiida</taxon>
        <taxon>Echinostomata</taxon>
        <taxon>Echinostomatoidea</taxon>
        <taxon>Fasciolidae</taxon>
        <taxon>Fasciolopsis</taxon>
    </lineage>
</organism>